<proteinExistence type="predicted"/>
<evidence type="ECO:0008006" key="2">
    <source>
        <dbReference type="Google" id="ProtNLM"/>
    </source>
</evidence>
<dbReference type="PROSITE" id="PS51257">
    <property type="entry name" value="PROKAR_LIPOPROTEIN"/>
    <property type="match status" value="1"/>
</dbReference>
<dbReference type="RefSeq" id="WP_296938827.1">
    <property type="nucleotide sequence ID" value="NZ_LT599032.1"/>
</dbReference>
<sequence>MKIFTHYIIYILSVIVIFSSCGEDIMLYHEREPEPEPEPEPEYYWLLESVDYPEYKIQSMQSRNDFVLTYNDADSIIVIDNDGGDYIKVDYKDKFFSFARVRSSSATSRTSDSLLIYLNENKQIDYALHVTNTEKFRDGELISNERTWNDSTVCKYNAEGYMTNMDHYDYSGNNNSLSYAEEYVITDGNITEVTSSAGYHHIYTYDKTTYIKSASYVYEMPLNTISIKSRGGCWFMSSLPFLSAKYLGKASVNNVSRTIIKKTERNGGEPDYADIAYEYTLDENNMLSTATLSGTVNGERIPDDFVSKFSHFGKEKK</sequence>
<reference evidence="1" key="1">
    <citation type="submission" date="2016-04" db="EMBL/GenBank/DDBJ databases">
        <authorList>
            <person name="Evans L.H."/>
            <person name="Alamgir A."/>
            <person name="Owens N."/>
            <person name="Weber N.D."/>
            <person name="Virtaneva K."/>
            <person name="Barbian K."/>
            <person name="Babar A."/>
            <person name="Rosenke K."/>
        </authorList>
    </citation>
    <scope>NUCLEOTIDE SEQUENCE</scope>
    <source>
        <strain evidence="1">86-1</strain>
    </source>
</reference>
<accession>A0A212J2Q7</accession>
<dbReference type="AlphaFoldDB" id="A0A212J2Q7"/>
<name>A0A212J2Q7_9BACT</name>
<dbReference type="EMBL" id="FLUM01000001">
    <property type="protein sequence ID" value="SBV93719.1"/>
    <property type="molecule type" value="Genomic_DNA"/>
</dbReference>
<evidence type="ECO:0000313" key="1">
    <source>
        <dbReference type="EMBL" id="SBV93719.1"/>
    </source>
</evidence>
<organism evidence="1">
    <name type="scientific">uncultured Dysgonomonas sp</name>
    <dbReference type="NCBI Taxonomy" id="206096"/>
    <lineage>
        <taxon>Bacteria</taxon>
        <taxon>Pseudomonadati</taxon>
        <taxon>Bacteroidota</taxon>
        <taxon>Bacteroidia</taxon>
        <taxon>Bacteroidales</taxon>
        <taxon>Dysgonomonadaceae</taxon>
        <taxon>Dysgonomonas</taxon>
        <taxon>environmental samples</taxon>
    </lineage>
</organism>
<gene>
    <name evidence="1" type="ORF">KL86DYS1_10940</name>
</gene>
<protein>
    <recommendedName>
        <fullName evidence="2">DUF4595 domain-containing protein</fullName>
    </recommendedName>
</protein>